<reference evidence="2 3" key="1">
    <citation type="submission" date="2018-02" db="EMBL/GenBank/DDBJ databases">
        <title>Draft genome sequences of Elsinoe sp., causing black scab on jojoba.</title>
        <authorList>
            <person name="Stodart B."/>
            <person name="Jeffress S."/>
            <person name="Ash G."/>
            <person name="Arun Chinnappa K."/>
        </authorList>
    </citation>
    <scope>NUCLEOTIDE SEQUENCE [LARGE SCALE GENOMIC DNA]</scope>
    <source>
        <strain evidence="2 3">Hillstone_2</strain>
    </source>
</reference>
<dbReference type="Proteomes" id="UP000308133">
    <property type="component" value="Unassembled WGS sequence"/>
</dbReference>
<evidence type="ECO:0000313" key="3">
    <source>
        <dbReference type="Proteomes" id="UP000308133"/>
    </source>
</evidence>
<feature type="region of interest" description="Disordered" evidence="1">
    <location>
        <begin position="178"/>
        <end position="202"/>
    </location>
</feature>
<sequence>MVLDAPGNSAAPDNSRYDIWSAPYGTLSPLRSTRISPLHLTMFTTDGKELDTQPITCYIQDTQAISRNRREDQQRRNRQPHKSKADPAPTFKLQSKKASACDRILRVERASRQQLPQAPAPTTQPPTSSPFFSFTANRNAEEEDAGVVVVDWCNQLLDNILVGFKRRQARKCGQVGERAIDTESTSSEGRRRWPVTHSHPGPWTLELRAGHLDRSDRPTSYASAASATVTATATPSAIATAIAIAIATAFAVFTTSVTASATSIPAATTARTARTLTTTFSNTPISLEIVDPHLGTLGHHPSHPSYHALQSGYIKQ</sequence>
<gene>
    <name evidence="2" type="ORF">C1H76_7524</name>
</gene>
<feature type="region of interest" description="Disordered" evidence="1">
    <location>
        <begin position="62"/>
        <end position="93"/>
    </location>
</feature>
<evidence type="ECO:0000256" key="1">
    <source>
        <dbReference type="SAM" id="MobiDB-lite"/>
    </source>
</evidence>
<name>A0A4U7AUI0_9PEZI</name>
<dbReference type="AlphaFoldDB" id="A0A4U7AUI0"/>
<protein>
    <submittedName>
        <fullName evidence="2">Uncharacterized protein</fullName>
    </submittedName>
</protein>
<organism evidence="2 3">
    <name type="scientific">Elsinoe australis</name>
    <dbReference type="NCBI Taxonomy" id="40998"/>
    <lineage>
        <taxon>Eukaryota</taxon>
        <taxon>Fungi</taxon>
        <taxon>Dikarya</taxon>
        <taxon>Ascomycota</taxon>
        <taxon>Pezizomycotina</taxon>
        <taxon>Dothideomycetes</taxon>
        <taxon>Dothideomycetidae</taxon>
        <taxon>Myriangiales</taxon>
        <taxon>Elsinoaceae</taxon>
        <taxon>Elsinoe</taxon>
    </lineage>
</organism>
<proteinExistence type="predicted"/>
<evidence type="ECO:0000313" key="2">
    <source>
        <dbReference type="EMBL" id="TKX20271.1"/>
    </source>
</evidence>
<comment type="caution">
    <text evidence="2">The sequence shown here is derived from an EMBL/GenBank/DDBJ whole genome shotgun (WGS) entry which is preliminary data.</text>
</comment>
<dbReference type="EMBL" id="PTQR01000094">
    <property type="protein sequence ID" value="TKX20271.1"/>
    <property type="molecule type" value="Genomic_DNA"/>
</dbReference>
<accession>A0A4U7AUI0</accession>